<dbReference type="EMBL" id="PEZD01000033">
    <property type="protein sequence ID" value="PIS17285.1"/>
    <property type="molecule type" value="Genomic_DNA"/>
</dbReference>
<proteinExistence type="predicted"/>
<dbReference type="SUPFAM" id="SSF53448">
    <property type="entry name" value="Nucleotide-diphospho-sugar transferases"/>
    <property type="match status" value="1"/>
</dbReference>
<dbReference type="InterPro" id="IPR029044">
    <property type="entry name" value="Nucleotide-diphossugar_trans"/>
</dbReference>
<dbReference type="CDD" id="cd04179">
    <property type="entry name" value="DPM_DPG-synthase_like"/>
    <property type="match status" value="1"/>
</dbReference>
<comment type="caution">
    <text evidence="3">The sequence shown here is derived from an EMBL/GenBank/DDBJ whole genome shotgun (WGS) entry which is preliminary data.</text>
</comment>
<keyword evidence="1" id="KW-0812">Transmembrane</keyword>
<evidence type="ECO:0000259" key="2">
    <source>
        <dbReference type="Pfam" id="PF00535"/>
    </source>
</evidence>
<dbReference type="Gene3D" id="3.90.550.10">
    <property type="entry name" value="Spore Coat Polysaccharide Biosynthesis Protein SpsA, Chain A"/>
    <property type="match status" value="1"/>
</dbReference>
<sequence length="293" mass="33072">MSFSNLSQNQINTSIVVPVYNEEETIEKVIAALKIYLNQGCEIILVNDGSSDRSKELLEKTADIKVIHHPENRGYGAALKSGIRTAQGKHILIIDADGTYPSESIPELLNQKENYDMVVGARTNPQRQIPLMRRPAKWALNVLANYLTKTKIPDLNSGLRIIKKDVLNKFIHLLPDGFSFTTTITLAFLTNGYQIKYLPIDYYKRKGKSKIKPIKDTLNFLQLIIRTVLYFNPLKIFIPASFIILAAALTIGAYSFFFTARFADTTFIVLCATALQTFFFGLIAELITRTRTK</sequence>
<dbReference type="PANTHER" id="PTHR48090">
    <property type="entry name" value="UNDECAPRENYL-PHOSPHATE 4-DEOXY-4-FORMAMIDO-L-ARABINOSE TRANSFERASE-RELATED"/>
    <property type="match status" value="1"/>
</dbReference>
<feature type="transmembrane region" description="Helical" evidence="1">
    <location>
        <begin position="236"/>
        <end position="260"/>
    </location>
</feature>
<dbReference type="AlphaFoldDB" id="A0A2H0WXE5"/>
<protein>
    <recommendedName>
        <fullName evidence="2">Glycosyltransferase 2-like domain-containing protein</fullName>
    </recommendedName>
</protein>
<accession>A0A2H0WXE5</accession>
<dbReference type="InterPro" id="IPR001173">
    <property type="entry name" value="Glyco_trans_2-like"/>
</dbReference>
<evidence type="ECO:0000313" key="3">
    <source>
        <dbReference type="EMBL" id="PIS17285.1"/>
    </source>
</evidence>
<reference evidence="4" key="1">
    <citation type="submission" date="2017-09" db="EMBL/GenBank/DDBJ databases">
        <title>Depth-based differentiation of microbial function through sediment-hosted aquifers and enrichment of novel symbionts in the deep terrestrial subsurface.</title>
        <authorList>
            <person name="Probst A.J."/>
            <person name="Ladd B."/>
            <person name="Jarett J.K."/>
            <person name="Geller-Mcgrath D.E."/>
            <person name="Sieber C.M.K."/>
            <person name="Emerson J.B."/>
            <person name="Anantharaman K."/>
            <person name="Thomas B.C."/>
            <person name="Malmstrom R."/>
            <person name="Stieglmeier M."/>
            <person name="Klingl A."/>
            <person name="Woyke T."/>
            <person name="Ryan C.M."/>
            <person name="Banfield J.F."/>
        </authorList>
    </citation>
    <scope>NUCLEOTIDE SEQUENCE [LARGE SCALE GENOMIC DNA]</scope>
</reference>
<dbReference type="InterPro" id="IPR050256">
    <property type="entry name" value="Glycosyltransferase_2"/>
</dbReference>
<gene>
    <name evidence="3" type="ORF">COT59_01465</name>
</gene>
<organism evidence="3 4">
    <name type="scientific">Candidatus Nealsonbacteria bacterium CG09_land_8_20_14_0_10_42_14</name>
    <dbReference type="NCBI Taxonomy" id="1974707"/>
    <lineage>
        <taxon>Bacteria</taxon>
        <taxon>Candidatus Nealsoniibacteriota</taxon>
    </lineage>
</organism>
<dbReference type="PANTHER" id="PTHR48090:SF7">
    <property type="entry name" value="RFBJ PROTEIN"/>
    <property type="match status" value="1"/>
</dbReference>
<dbReference type="Pfam" id="PF00535">
    <property type="entry name" value="Glycos_transf_2"/>
    <property type="match status" value="1"/>
</dbReference>
<keyword evidence="1" id="KW-0472">Membrane</keyword>
<feature type="transmembrane region" description="Helical" evidence="1">
    <location>
        <begin position="266"/>
        <end position="287"/>
    </location>
</feature>
<dbReference type="Proteomes" id="UP000229675">
    <property type="component" value="Unassembled WGS sequence"/>
</dbReference>
<keyword evidence="1" id="KW-1133">Transmembrane helix</keyword>
<name>A0A2H0WXE5_9BACT</name>
<evidence type="ECO:0000313" key="4">
    <source>
        <dbReference type="Proteomes" id="UP000229675"/>
    </source>
</evidence>
<evidence type="ECO:0000256" key="1">
    <source>
        <dbReference type="SAM" id="Phobius"/>
    </source>
</evidence>
<feature type="domain" description="Glycosyltransferase 2-like" evidence="2">
    <location>
        <begin position="14"/>
        <end position="169"/>
    </location>
</feature>